<evidence type="ECO:0000259" key="3">
    <source>
        <dbReference type="PROSITE" id="PS51334"/>
    </source>
</evidence>
<keyword evidence="5" id="KW-1185">Reference proteome</keyword>
<reference evidence="4 5" key="1">
    <citation type="journal article" date="2024" name="G3 (Bethesda)">
        <title>Genome assembly of Hibiscus sabdariffa L. provides insights into metabolisms of medicinal natural products.</title>
        <authorList>
            <person name="Kim T."/>
        </authorList>
    </citation>
    <scope>NUCLEOTIDE SEQUENCE [LARGE SCALE GENOMIC DNA]</scope>
    <source>
        <strain evidence="4">TK-2024</strain>
        <tissue evidence="4">Old leaves</tissue>
    </source>
</reference>
<organism evidence="4 5">
    <name type="scientific">Hibiscus sabdariffa</name>
    <name type="common">roselle</name>
    <dbReference type="NCBI Taxonomy" id="183260"/>
    <lineage>
        <taxon>Eukaryota</taxon>
        <taxon>Viridiplantae</taxon>
        <taxon>Streptophyta</taxon>
        <taxon>Embryophyta</taxon>
        <taxon>Tracheophyta</taxon>
        <taxon>Spermatophyta</taxon>
        <taxon>Magnoliopsida</taxon>
        <taxon>eudicotyledons</taxon>
        <taxon>Gunneridae</taxon>
        <taxon>Pentapetalae</taxon>
        <taxon>rosids</taxon>
        <taxon>malvids</taxon>
        <taxon>Malvales</taxon>
        <taxon>Malvaceae</taxon>
        <taxon>Malvoideae</taxon>
        <taxon>Hibiscus</taxon>
    </lineage>
</organism>
<dbReference type="InterPro" id="IPR038937">
    <property type="entry name" value="RopGEF"/>
</dbReference>
<dbReference type="Pfam" id="PF03759">
    <property type="entry name" value="PRONE"/>
    <property type="match status" value="1"/>
</dbReference>
<dbReference type="Proteomes" id="UP001396334">
    <property type="component" value="Unassembled WGS sequence"/>
</dbReference>
<feature type="domain" description="PRONE" evidence="3">
    <location>
        <begin position="87"/>
        <end position="476"/>
    </location>
</feature>
<keyword evidence="1 2" id="KW-0344">Guanine-nucleotide releasing factor</keyword>
<dbReference type="PROSITE" id="PS51334">
    <property type="entry name" value="PRONE"/>
    <property type="match status" value="1"/>
</dbReference>
<evidence type="ECO:0000256" key="2">
    <source>
        <dbReference type="PROSITE-ProRule" id="PRU00663"/>
    </source>
</evidence>
<comment type="caution">
    <text evidence="4">The sequence shown here is derived from an EMBL/GenBank/DDBJ whole genome shotgun (WGS) entry which is preliminary data.</text>
</comment>
<evidence type="ECO:0000313" key="5">
    <source>
        <dbReference type="Proteomes" id="UP001396334"/>
    </source>
</evidence>
<accession>A0ABR2SCU6</accession>
<protein>
    <recommendedName>
        <fullName evidence="3">PRONE domain-containing protein</fullName>
    </recommendedName>
</protein>
<dbReference type="InterPro" id="IPR005512">
    <property type="entry name" value="PRONE_dom"/>
</dbReference>
<sequence>MGSVSSEECFDQISERFESYSLSADVSESESSSGFSCRRFDRGGSSSLASSPPAGSEFVDVSGFSTRVPVMLPVVGDRHVIIPLTKTEVAEVDVAEVEMMKERFSKLLLGEDMSGGGNGVCTALAVSNAITNLSASVFGELWKLQPLPPQRKLLWRREMDWILCVTDSIVELKPSVQEFPGGGSVEVMVARPRSDLLVNLPAIKKLDAMLISILDGFHDSEFYYADRGVVINNSDGIEAFPSSSPSGSSSVRLRLEEKWWLPFPKVPPSGLSEDSRKRLQKCRECTHQILKAAMAINNIVLAEMEIPNAYLKSLPKCGKDCLGEIMYRYLSADQFSPECLLDYFDLSSEHTALEMANRVEASVHIWKHRYLKRHSLRAKVGKSAWGGKAKGFVSDIEKTKVLAERAETLLQNIRLRFPGLRQTSLDMTKIQQNKDVGQSILESYSRVMESLAFNITARIDDLLYVDDATKKRAMAAAESISVYETGRFDVGVPRQSRISTNPLSFQRSGMGTPCGMTADGLSESSDRRIYQPIHNGNLRDSLDGSLVRLAF</sequence>
<gene>
    <name evidence="4" type="ORF">V6N11_003312</name>
</gene>
<dbReference type="PANTHER" id="PTHR33101">
    <property type="entry name" value="ROP GUANINE NUCLEOTIDE EXCHANGE FACTOR 1"/>
    <property type="match status" value="1"/>
</dbReference>
<dbReference type="EMBL" id="JBBPBN010000015">
    <property type="protein sequence ID" value="KAK9023081.1"/>
    <property type="molecule type" value="Genomic_DNA"/>
</dbReference>
<evidence type="ECO:0000256" key="1">
    <source>
        <dbReference type="ARBA" id="ARBA00022658"/>
    </source>
</evidence>
<dbReference type="PANTHER" id="PTHR33101:SF50">
    <property type="entry name" value="ROP GUANINE NUCLEOTIDE EXCHANGE FACTOR 1-LIKE"/>
    <property type="match status" value="1"/>
</dbReference>
<dbReference type="Gene3D" id="1.20.58.2010">
    <property type="entry name" value="PRONE domain, subdomain 1"/>
    <property type="match status" value="2"/>
</dbReference>
<name>A0ABR2SCU6_9ROSI</name>
<evidence type="ECO:0000313" key="4">
    <source>
        <dbReference type="EMBL" id="KAK9023081.1"/>
    </source>
</evidence>
<proteinExistence type="predicted"/>